<dbReference type="Proteomes" id="UP001056978">
    <property type="component" value="Chromosome 9"/>
</dbReference>
<gene>
    <name evidence="1" type="ORF">MKS88_003065</name>
</gene>
<evidence type="ECO:0000313" key="2">
    <source>
        <dbReference type="Proteomes" id="UP001056978"/>
    </source>
</evidence>
<protein>
    <submittedName>
        <fullName evidence="1">Membrane associated erythrocyte binding-like protein</fullName>
    </submittedName>
</protein>
<dbReference type="EMBL" id="CM043777">
    <property type="protein sequence ID" value="KAI4838581.1"/>
    <property type="molecule type" value="Genomic_DNA"/>
</dbReference>
<sequence>MRVFQIIALLVYLCIHIAGAINNPQNDFMDRFDIVKNHVNIRWTSSGSLGDGDLKYEIDDEYNGTSNLSTPENLGTCPNHEKSGISKGSCPDYGKTFVMDLQTDEYNEDFLNEISFGFLNKKFKIAVEIPVEKSGMAMYQGLFKSCPYDRSHSLIIRKENEYNMCFSKFYDNKYISTRVKKRTLRNNYVYFSSHGLGGRFGSNTEYPFHNYDPEENYVTKRMRYPNLIKNLSDCSIYSHCIGPCLDKDFDNKCFLNLPVVFNHKTKECVILGTHEEYRKRNCISNNSDGYEKCFLPIKKEEGKEWTYASSFLRPDYHTKCPPRYPLNDTEFGYFKDSTGECESSTKYHDNNRITFKGCIEELFHYSEGNDNTRKTKFLWGVWRLEDGAKTVTSMDDFGLCFILKERPTCVIKRKNNYSFTNLTANSFDHSQIINYPDVKRSQKNEEGIILSRETVTDNIEKGTSISERDNKKERETEKNISMELKRTTNHQPRKDVQENINGTSGIYINNGNTISYLQKMYTPLYQNKFNIFSDNMYKPLHKVREPTETQSNLLFNKRAHSGVKSEYKYAHNLRDSDKTNFLYKSHTNVLLMKNPQAKFMERFDILKNHVYIDWKKDGKYGKGDFKYDIISDDTAGTSESLLINDFADICPNHVVPGRAHGSCPNYGKAIIVQTLVNEEEDINFNLNFLNEIHTGYLNRKARSNVELPYNKSGIAMHHGFSTSCPLNHLDGRFYEKKTDYNYNMCKSKTLSSTIIMKDYDMDRNLYTYYGLYGLGGRLVSNIPRLRQKHKFYEDNISLPMKNPSLIRNLFDCSLYSYCVGPCIEDTYKNKCFRNLPAYYNHTTNECVILGTHEQERTENCRKDKEDLSRPNCQKLRKTIHSKDWTYVSSFVRPDYEEKCPPRFPLKSKIFGIYDEKTGKCESLMKEYYKVNIKAFPSCLEYLFISSPKNEYSNRKKDFWGIWVSNIPINTDNYRYTSGTCYHIPVKPTCVIHREHHFSFTALTANTIDFDQNFNIVNVDELIIKHESEELINQENNLNEVKQADDGSNSFNAKSSNYETQFQGEKKLRANEEKRKEEEAMINEEIKKVQDAKKIKEERKADEVRKKEEARKAEDERKKEEERKAAEAKKKEESRKAAEAKKKEEERKAAEVKKKEEERKAAEAKKKEESRKAAEAKKKEEERKAAEVKKKEEARKAAEARKKEEQRKAAEAKKKEEARKASEAKKKEEERKAAELKKKEEARKAAEAKKKEEDRKAAEAKKKEEARKASEAKKKEEERKAAELKKKEEARKAAEAKKKEEDRKAAEAKKKEEERKAAELKKKEEARKAAEAKKKEEDRKAAEAKKKEEERKAAELKKKEEARKAAEAKKKEEDRKAAEAKKKEEERKAAELKKEEARKAAEAKKKEEDRKAAEAKKKEEERKAAELKKKEEARKAAEAKKKEEERKAAEVKKKEEARKAAEAKKKEEARKASEAKKKEEERKAAEARKKEEERKAAELKKKEEARKAAEAKKKEEEREATEAKKKEERKAAEAKKKEEERKAAEARKKEEERKAAEAKKKEEERKAAEARKKEEERKAAEAKKKEEERKAAEAKKKEEERKDEEARKIIELKKGEIERNDDIKKKIMFDDGIIRNALGQNENLILKDDKKNLDSQIKGDVDSSSTSSSESKDFKKHNFNSINRSNYEENSQNNSNSEIYNKEHFEEGVKEDKIRTEIEDNGFGIETTNKSYLPSNNNNNYEKSSVDEYKFRDVIKTREEIINSSKNNTCSNVVSSKYCDFMKDSISSGTCSNEERKYLCCSISDYCLKFFDYNSNKYYDCTKKEFDDPSYKCFKKGDFSNMAYFAGAGIILMLLFVIGSKIILGKWFEEATFDEFEGNYDKVYTLAMISKEQIQESNPLDYSECVSDK</sequence>
<keyword evidence="2" id="KW-1185">Reference proteome</keyword>
<organism evidence="1 2">
    <name type="scientific">Plasmodium brasilianum</name>
    <dbReference type="NCBI Taxonomy" id="5824"/>
    <lineage>
        <taxon>Eukaryota</taxon>
        <taxon>Sar</taxon>
        <taxon>Alveolata</taxon>
        <taxon>Apicomplexa</taxon>
        <taxon>Aconoidasida</taxon>
        <taxon>Haemosporida</taxon>
        <taxon>Plasmodiidae</taxon>
        <taxon>Plasmodium</taxon>
        <taxon>Plasmodium (Plasmodium)</taxon>
    </lineage>
</organism>
<proteinExistence type="predicted"/>
<evidence type="ECO:0000313" key="1">
    <source>
        <dbReference type="EMBL" id="KAI4838581.1"/>
    </source>
</evidence>
<name>A0ACB9YBA0_PLABR</name>
<accession>A0ACB9YBA0</accession>
<reference evidence="1" key="1">
    <citation type="submission" date="2022-06" db="EMBL/GenBank/DDBJ databases">
        <title>The First Complete Genome of the Simian Malaria Parasite Plasmodium brasilianum.</title>
        <authorList>
            <person name="Bajic M."/>
            <person name="Ravishankar S."/>
        </authorList>
    </citation>
    <scope>NUCLEOTIDE SEQUENCE</scope>
    <source>
        <strain evidence="1">Bolivian I</strain>
    </source>
</reference>
<comment type="caution">
    <text evidence="1">The sequence shown here is derived from an EMBL/GenBank/DDBJ whole genome shotgun (WGS) entry which is preliminary data.</text>
</comment>